<protein>
    <recommendedName>
        <fullName evidence="1">SnoaL-like domain-containing protein</fullName>
    </recommendedName>
</protein>
<name>A0A6I3KJQ4_9HYPH</name>
<evidence type="ECO:0000313" key="3">
    <source>
        <dbReference type="Proteomes" id="UP000440694"/>
    </source>
</evidence>
<organism evidence="2 3">
    <name type="scientific">Hyphomicrobium album</name>
    <dbReference type="NCBI Taxonomy" id="2665159"/>
    <lineage>
        <taxon>Bacteria</taxon>
        <taxon>Pseudomonadati</taxon>
        <taxon>Pseudomonadota</taxon>
        <taxon>Alphaproteobacteria</taxon>
        <taxon>Hyphomicrobiales</taxon>
        <taxon>Hyphomicrobiaceae</taxon>
        <taxon>Hyphomicrobium</taxon>
    </lineage>
</organism>
<accession>A0A6I3KJQ4</accession>
<dbReference type="RefSeq" id="WP_154740454.1">
    <property type="nucleotide sequence ID" value="NZ_WMBQ01000002.1"/>
</dbReference>
<evidence type="ECO:0000313" key="2">
    <source>
        <dbReference type="EMBL" id="MTD95975.1"/>
    </source>
</evidence>
<keyword evidence="3" id="KW-1185">Reference proteome</keyword>
<gene>
    <name evidence="2" type="ORF">GIW81_16675</name>
</gene>
<dbReference type="Pfam" id="PF12680">
    <property type="entry name" value="SnoaL_2"/>
    <property type="match status" value="1"/>
</dbReference>
<evidence type="ECO:0000259" key="1">
    <source>
        <dbReference type="Pfam" id="PF12680"/>
    </source>
</evidence>
<sequence>MDTAALLAFYRCYRERRLAEAVALFSDDFQFKTHLPNDPVDPTRPRSRAEFTLICHKFLEAYDIVVFEPGEFVYDGEFAYTQAQGVFHHKQTGKVLETTFQHRWRVANGRVLELVQELRLGEIQAFLDSVKPSSA</sequence>
<feature type="domain" description="SnoaL-like" evidence="1">
    <location>
        <begin position="8"/>
        <end position="113"/>
    </location>
</feature>
<dbReference type="InterPro" id="IPR037401">
    <property type="entry name" value="SnoaL-like"/>
</dbReference>
<dbReference type="Proteomes" id="UP000440694">
    <property type="component" value="Unassembled WGS sequence"/>
</dbReference>
<dbReference type="EMBL" id="WMBQ01000002">
    <property type="protein sequence ID" value="MTD95975.1"/>
    <property type="molecule type" value="Genomic_DNA"/>
</dbReference>
<dbReference type="SUPFAM" id="SSF54427">
    <property type="entry name" value="NTF2-like"/>
    <property type="match status" value="1"/>
</dbReference>
<dbReference type="AlphaFoldDB" id="A0A6I3KJQ4"/>
<proteinExistence type="predicted"/>
<dbReference type="Gene3D" id="3.10.450.50">
    <property type="match status" value="1"/>
</dbReference>
<reference evidence="2 3" key="1">
    <citation type="submission" date="2019-11" db="EMBL/GenBank/DDBJ databases">
        <title>Identification of a novel strain.</title>
        <authorList>
            <person name="Xu Q."/>
            <person name="Wang G."/>
        </authorList>
    </citation>
    <scope>NUCLEOTIDE SEQUENCE [LARGE SCALE GENOMIC DNA]</scope>
    <source>
        <strain evidence="3">xq</strain>
    </source>
</reference>
<dbReference type="InterPro" id="IPR032710">
    <property type="entry name" value="NTF2-like_dom_sf"/>
</dbReference>
<comment type="caution">
    <text evidence="2">The sequence shown here is derived from an EMBL/GenBank/DDBJ whole genome shotgun (WGS) entry which is preliminary data.</text>
</comment>